<evidence type="ECO:0000313" key="2">
    <source>
        <dbReference type="Proteomes" id="UP000070612"/>
    </source>
</evidence>
<dbReference type="AlphaFoldDB" id="A0A132PBH0"/>
<dbReference type="RefSeq" id="WP_067859580.1">
    <property type="nucleotide sequence ID" value="NZ_JBJZOV010000031.1"/>
</dbReference>
<dbReference type="PATRIC" id="fig|59750.3.peg.5721"/>
<name>A0A132PBH0_9MYCO</name>
<organism evidence="1 2">
    <name type="scientific">Mycolicibacterium wolinskyi</name>
    <dbReference type="NCBI Taxonomy" id="59750"/>
    <lineage>
        <taxon>Bacteria</taxon>
        <taxon>Bacillati</taxon>
        <taxon>Actinomycetota</taxon>
        <taxon>Actinomycetes</taxon>
        <taxon>Mycobacteriales</taxon>
        <taxon>Mycobacteriaceae</taxon>
        <taxon>Mycolicibacterium</taxon>
    </lineage>
</organism>
<gene>
    <name evidence="1" type="ORF">AFM11_34960</name>
</gene>
<protein>
    <submittedName>
        <fullName evidence="1">Uncharacterized protein</fullName>
    </submittedName>
</protein>
<sequence>MNVFERNNVKLLAAAAGGAAIVALGVFGAAAGGSAANVAGSKMNIGQTSVESTPPTAPMISMAVPKIKGPAPLPSEEKAAE</sequence>
<keyword evidence="2" id="KW-1185">Reference proteome</keyword>
<reference evidence="1 2" key="1">
    <citation type="submission" date="2015-07" db="EMBL/GenBank/DDBJ databases">
        <title>A draft genome sequence of Mycobacterium wolinskyi.</title>
        <authorList>
            <person name="de Man T.J."/>
            <person name="Perry K.A."/>
            <person name="Coulliette A.D."/>
            <person name="Jensen B."/>
            <person name="Toney N.C."/>
            <person name="Limbago B.M."/>
            <person name="Noble-Wang J."/>
        </authorList>
    </citation>
    <scope>NUCLEOTIDE SEQUENCE [LARGE SCALE GENOMIC DNA]</scope>
    <source>
        <strain evidence="1 2">CDC_01</strain>
    </source>
</reference>
<dbReference type="STRING" id="59750.AWC31_02060"/>
<dbReference type="Proteomes" id="UP000070612">
    <property type="component" value="Unassembled WGS sequence"/>
</dbReference>
<comment type="caution">
    <text evidence="1">The sequence shown here is derived from an EMBL/GenBank/DDBJ whole genome shotgun (WGS) entry which is preliminary data.</text>
</comment>
<accession>A0A132PBH0</accession>
<evidence type="ECO:0000313" key="1">
    <source>
        <dbReference type="EMBL" id="KWX19597.1"/>
    </source>
</evidence>
<dbReference type="EMBL" id="LGTW01000040">
    <property type="protein sequence ID" value="KWX19597.1"/>
    <property type="molecule type" value="Genomic_DNA"/>
</dbReference>
<proteinExistence type="predicted"/>